<comment type="caution">
    <text evidence="1">The sequence shown here is derived from an EMBL/GenBank/DDBJ whole genome shotgun (WGS) entry which is preliminary data.</text>
</comment>
<dbReference type="Gene3D" id="3.40.50.300">
    <property type="entry name" value="P-loop containing nucleotide triphosphate hydrolases"/>
    <property type="match status" value="1"/>
</dbReference>
<gene>
    <name evidence="1" type="ORF">DTL42_13240</name>
</gene>
<evidence type="ECO:0008006" key="3">
    <source>
        <dbReference type="Google" id="ProtNLM"/>
    </source>
</evidence>
<dbReference type="RefSeq" id="WP_114369195.1">
    <property type="nucleotide sequence ID" value="NZ_QPEX01000024.1"/>
</dbReference>
<evidence type="ECO:0000313" key="2">
    <source>
        <dbReference type="Proteomes" id="UP000253562"/>
    </source>
</evidence>
<name>A0A368KRK4_9BACT</name>
<organism evidence="1 2">
    <name type="scientific">Bremerella cremea</name>
    <dbReference type="NCBI Taxonomy" id="1031537"/>
    <lineage>
        <taxon>Bacteria</taxon>
        <taxon>Pseudomonadati</taxon>
        <taxon>Planctomycetota</taxon>
        <taxon>Planctomycetia</taxon>
        <taxon>Pirellulales</taxon>
        <taxon>Pirellulaceae</taxon>
        <taxon>Bremerella</taxon>
    </lineage>
</organism>
<dbReference type="Proteomes" id="UP000253562">
    <property type="component" value="Unassembled WGS sequence"/>
</dbReference>
<dbReference type="OrthoDB" id="274625at2"/>
<sequence>MISAPDDFMDYFDAVYCLNLDRRPDRWRDFTDGLPADWPFKRPIRVSAIDGKKVPSPDFFTSGNAAWGCLRGHTRLIEDALNNGLRRILLLEDDAKFLPGFTQKTRDFLNAIPDGTDWDMLYLGGQHLKVLKTPPEQVNESVYRPYNVNRTHAFAVNVERFGRTLYKWLHRFNDWRHLHHIDHHLGRLHQQQSHRIYCPPKWLVGQREGRSNINGRVFEMPRFWPAADTTSKQNIDNDPFFAILGLHSSGSSALSGLCYHLGLHVGNKLVGYYGNNPDKSCGFEAISLMRIGEEVAKLRDKERKIPADRIEHKLRWFINQKRREARRRGTFAGGKYPQLCVCGDALKAVCGDRLRVIASDRPLEESVASIQRREKSLDDEGLRAHQEWLHYEKEALIASLPPEHVLRVDYSELLEQPLLVARRIQTFIGLDSSSDAIDKAVNFINPSCRHVTA</sequence>
<reference evidence="1 2" key="1">
    <citation type="submission" date="2018-07" db="EMBL/GenBank/DDBJ databases">
        <title>Comparative genomes isolates from brazilian mangrove.</title>
        <authorList>
            <person name="De Araujo J.E."/>
            <person name="Taketani R.G."/>
            <person name="Silva M.C.P."/>
            <person name="Lourenco M.V."/>
            <person name="Oliveira V.M."/>
            <person name="Andreote F.D."/>
        </authorList>
    </citation>
    <scope>NUCLEOTIDE SEQUENCE [LARGE SCALE GENOMIC DNA]</scope>
    <source>
        <strain evidence="1 2">HEX PRIS-MGV</strain>
    </source>
</reference>
<accession>A0A368KRK4</accession>
<evidence type="ECO:0000313" key="1">
    <source>
        <dbReference type="EMBL" id="RCS49483.1"/>
    </source>
</evidence>
<dbReference type="EMBL" id="QPEX01000024">
    <property type="protein sequence ID" value="RCS49483.1"/>
    <property type="molecule type" value="Genomic_DNA"/>
</dbReference>
<dbReference type="AlphaFoldDB" id="A0A368KRK4"/>
<dbReference type="SUPFAM" id="SSF52540">
    <property type="entry name" value="P-loop containing nucleoside triphosphate hydrolases"/>
    <property type="match status" value="1"/>
</dbReference>
<dbReference type="InterPro" id="IPR027417">
    <property type="entry name" value="P-loop_NTPase"/>
</dbReference>
<proteinExistence type="predicted"/>
<protein>
    <recommendedName>
        <fullName evidence="3">Glycosyltransferase family 25 (LPS biosynthesis protein)</fullName>
    </recommendedName>
</protein>